<dbReference type="InterPro" id="IPR013324">
    <property type="entry name" value="RNA_pol_sigma_r3/r4-like"/>
</dbReference>
<gene>
    <name evidence="2" type="ORF">ACFQ2J_13450</name>
</gene>
<proteinExistence type="predicted"/>
<dbReference type="InterPro" id="IPR036388">
    <property type="entry name" value="WH-like_DNA-bd_sf"/>
</dbReference>
<dbReference type="NCBIfam" id="TIGR02937">
    <property type="entry name" value="sigma70-ECF"/>
    <property type="match status" value="1"/>
</dbReference>
<sequence length="163" mass="19221">MTLPFNPATYEAKLDQCKRIIYKLARNFPHLEDDELYQEGKIVLYECMQTYEETRSAFSTYFYNKITFRFLDLHRQHIRHAKIGYLCTSTTDTYVPINSLDTIFNEDLHHLLTPNQLKWFDGHVIEGRTYKEIAARENTSIDAVKGWGRAAKSKLRTYLSIDN</sequence>
<organism evidence="2 3">
    <name type="scientific">Thalassobacillus hwangdonensis</name>
    <dbReference type="NCBI Taxonomy" id="546108"/>
    <lineage>
        <taxon>Bacteria</taxon>
        <taxon>Bacillati</taxon>
        <taxon>Bacillota</taxon>
        <taxon>Bacilli</taxon>
        <taxon>Bacillales</taxon>
        <taxon>Bacillaceae</taxon>
        <taxon>Thalassobacillus</taxon>
    </lineage>
</organism>
<evidence type="ECO:0000313" key="2">
    <source>
        <dbReference type="EMBL" id="MFD1020187.1"/>
    </source>
</evidence>
<dbReference type="InterPro" id="IPR007627">
    <property type="entry name" value="RNA_pol_sigma70_r2"/>
</dbReference>
<dbReference type="Gene3D" id="1.10.1740.10">
    <property type="match status" value="1"/>
</dbReference>
<dbReference type="Proteomes" id="UP001596990">
    <property type="component" value="Unassembled WGS sequence"/>
</dbReference>
<feature type="domain" description="RNA polymerase sigma-70 region 2" evidence="1">
    <location>
        <begin position="11"/>
        <end position="77"/>
    </location>
</feature>
<accession>A0ABW3L421</accession>
<dbReference type="Gene3D" id="1.10.10.10">
    <property type="entry name" value="Winged helix-like DNA-binding domain superfamily/Winged helix DNA-binding domain"/>
    <property type="match status" value="1"/>
</dbReference>
<dbReference type="SUPFAM" id="SSF88659">
    <property type="entry name" value="Sigma3 and sigma4 domains of RNA polymerase sigma factors"/>
    <property type="match status" value="1"/>
</dbReference>
<dbReference type="Pfam" id="PF04542">
    <property type="entry name" value="Sigma70_r2"/>
    <property type="match status" value="1"/>
</dbReference>
<reference evidence="3" key="1">
    <citation type="journal article" date="2019" name="Int. J. Syst. Evol. Microbiol.">
        <title>The Global Catalogue of Microorganisms (GCM) 10K type strain sequencing project: providing services to taxonomists for standard genome sequencing and annotation.</title>
        <authorList>
            <consortium name="The Broad Institute Genomics Platform"/>
            <consortium name="The Broad Institute Genome Sequencing Center for Infectious Disease"/>
            <person name="Wu L."/>
            <person name="Ma J."/>
        </authorList>
    </citation>
    <scope>NUCLEOTIDE SEQUENCE [LARGE SCALE GENOMIC DNA]</scope>
    <source>
        <strain evidence="3">CCUG 56607</strain>
    </source>
</reference>
<name>A0ABW3L421_9BACI</name>
<comment type="caution">
    <text evidence="2">The sequence shown here is derived from an EMBL/GenBank/DDBJ whole genome shotgun (WGS) entry which is preliminary data.</text>
</comment>
<dbReference type="EMBL" id="JBHTKL010000005">
    <property type="protein sequence ID" value="MFD1020187.1"/>
    <property type="molecule type" value="Genomic_DNA"/>
</dbReference>
<protein>
    <submittedName>
        <fullName evidence="2">Sigma-70 family RNA polymerase sigma factor</fullName>
    </submittedName>
</protein>
<dbReference type="RefSeq" id="WP_386061341.1">
    <property type="nucleotide sequence ID" value="NZ_JBHTKL010000005.1"/>
</dbReference>
<keyword evidence="3" id="KW-1185">Reference proteome</keyword>
<dbReference type="InterPro" id="IPR014284">
    <property type="entry name" value="RNA_pol_sigma-70_dom"/>
</dbReference>
<evidence type="ECO:0000313" key="3">
    <source>
        <dbReference type="Proteomes" id="UP001596990"/>
    </source>
</evidence>
<dbReference type="InterPro" id="IPR013325">
    <property type="entry name" value="RNA_pol_sigma_r2"/>
</dbReference>
<dbReference type="SUPFAM" id="SSF88946">
    <property type="entry name" value="Sigma2 domain of RNA polymerase sigma factors"/>
    <property type="match status" value="1"/>
</dbReference>
<evidence type="ECO:0000259" key="1">
    <source>
        <dbReference type="Pfam" id="PF04542"/>
    </source>
</evidence>